<dbReference type="PROSITE" id="PS50173">
    <property type="entry name" value="UMUC"/>
    <property type="match status" value="1"/>
</dbReference>
<dbReference type="Gene3D" id="1.10.150.20">
    <property type="entry name" value="5' to 3' exonuclease, C-terminal subdomain"/>
    <property type="match status" value="1"/>
</dbReference>
<evidence type="ECO:0000259" key="3">
    <source>
        <dbReference type="PROSITE" id="PS50173"/>
    </source>
</evidence>
<feature type="region of interest" description="Disordered" evidence="2">
    <location>
        <begin position="148"/>
        <end position="178"/>
    </location>
</feature>
<sequence>MAPEPAAAAPEVPRILVVWCPDWPVAATAPAGGEDGPVAVVEAGRILACSDGARQAGIRRGQRLGLAQRLCPDLRLRDRDPEAETRRFEPVVAAVEAFTPQVEVVRPGLCAIPVRGPGRYFGGEKVLAGRIHAAVAAALATGAAPAAVDAGPDPAADATPGPDPPADPAAGDQGGQPVGQVGAADGLFAAVLAARAGVLVPAGRTAAFLAPYPVAVLGDEPLADLLRRLGLRTVGDFAALSRAAVADRFGPAGTAAHRLARGREARPLAARTDLPDLAAEQRFDPPERLAEPLVFVARSLAEQLHGRLGAAGLACRRVSVEVTCADGRTAARLWRHEGRLGSAALAERVRWQLQAWQGTGAFPDTAGGFTALRLVPDGLLPDHGRQLALWGQAVVEDRVERAVARVQALLGYTGLRRGEAAGGRGPGEQVARTTWTEQPGEHRAADAAAPWPGRVTDPAPAVVPRAPLPVLVVDAAGDPVTVDGRAEVSGSPARVTLNGRALAVTGWTGPWPAVEQWWDEPRARRRARFQVAVDDGRALLLTVEGGRWYLEGAYD</sequence>
<dbReference type="InterPro" id="IPR043502">
    <property type="entry name" value="DNA/RNA_pol_sf"/>
</dbReference>
<dbReference type="Proteomes" id="UP001596435">
    <property type="component" value="Unassembled WGS sequence"/>
</dbReference>
<organism evidence="4 5">
    <name type="scientific">Kitasatospora paranensis</name>
    <dbReference type="NCBI Taxonomy" id="258053"/>
    <lineage>
        <taxon>Bacteria</taxon>
        <taxon>Bacillati</taxon>
        <taxon>Actinomycetota</taxon>
        <taxon>Actinomycetes</taxon>
        <taxon>Kitasatosporales</taxon>
        <taxon>Streptomycetaceae</taxon>
        <taxon>Kitasatospora</taxon>
    </lineage>
</organism>
<dbReference type="PANTHER" id="PTHR35369">
    <property type="entry name" value="BLR3025 PROTEIN-RELATED"/>
    <property type="match status" value="1"/>
</dbReference>
<feature type="domain" description="UmuC" evidence="3">
    <location>
        <begin position="37"/>
        <end position="105"/>
    </location>
</feature>
<dbReference type="InterPro" id="IPR001126">
    <property type="entry name" value="UmuC"/>
</dbReference>
<proteinExistence type="predicted"/>
<evidence type="ECO:0000256" key="2">
    <source>
        <dbReference type="SAM" id="MobiDB-lite"/>
    </source>
</evidence>
<evidence type="ECO:0000256" key="1">
    <source>
        <dbReference type="ARBA" id="ARBA00022763"/>
    </source>
</evidence>
<gene>
    <name evidence="4" type="ORF">ACFQMG_28815</name>
</gene>
<dbReference type="SUPFAM" id="SSF56672">
    <property type="entry name" value="DNA/RNA polymerases"/>
    <property type="match status" value="2"/>
</dbReference>
<keyword evidence="1" id="KW-0227">DNA damage</keyword>
<protein>
    <submittedName>
        <fullName evidence="4">DNA polymerase Y family protein</fullName>
    </submittedName>
</protein>
<keyword evidence="5" id="KW-1185">Reference proteome</keyword>
<name>A0ABW2G668_9ACTN</name>
<dbReference type="RefSeq" id="WP_380232401.1">
    <property type="nucleotide sequence ID" value="NZ_JBHTAJ010000071.1"/>
</dbReference>
<evidence type="ECO:0000313" key="4">
    <source>
        <dbReference type="EMBL" id="MFC7183551.1"/>
    </source>
</evidence>
<comment type="caution">
    <text evidence="4">The sequence shown here is derived from an EMBL/GenBank/DDBJ whole genome shotgun (WGS) entry which is preliminary data.</text>
</comment>
<feature type="region of interest" description="Disordered" evidence="2">
    <location>
        <begin position="420"/>
        <end position="453"/>
    </location>
</feature>
<dbReference type="PANTHER" id="PTHR35369:SF2">
    <property type="entry name" value="BLR3025 PROTEIN"/>
    <property type="match status" value="1"/>
</dbReference>
<dbReference type="Pfam" id="PF00817">
    <property type="entry name" value="IMS"/>
    <property type="match status" value="1"/>
</dbReference>
<reference evidence="5" key="1">
    <citation type="journal article" date="2019" name="Int. J. Syst. Evol. Microbiol.">
        <title>The Global Catalogue of Microorganisms (GCM) 10K type strain sequencing project: providing services to taxonomists for standard genome sequencing and annotation.</title>
        <authorList>
            <consortium name="The Broad Institute Genomics Platform"/>
            <consortium name="The Broad Institute Genome Sequencing Center for Infectious Disease"/>
            <person name="Wu L."/>
            <person name="Ma J."/>
        </authorList>
    </citation>
    <scope>NUCLEOTIDE SEQUENCE [LARGE SCALE GENOMIC DNA]</scope>
    <source>
        <strain evidence="5">CGMCC 1.12859</strain>
    </source>
</reference>
<accession>A0ABW2G668</accession>
<dbReference type="EMBL" id="JBHTAJ010000071">
    <property type="protein sequence ID" value="MFC7183551.1"/>
    <property type="molecule type" value="Genomic_DNA"/>
</dbReference>
<feature type="compositionally biased region" description="Low complexity" evidence="2">
    <location>
        <begin position="148"/>
        <end position="160"/>
    </location>
</feature>
<dbReference type="Gene3D" id="3.40.1170.60">
    <property type="match status" value="1"/>
</dbReference>
<dbReference type="InterPro" id="IPR050356">
    <property type="entry name" value="SulA_CellDiv_inhibitor"/>
</dbReference>
<evidence type="ECO:0000313" key="5">
    <source>
        <dbReference type="Proteomes" id="UP001596435"/>
    </source>
</evidence>
<dbReference type="CDD" id="cd03468">
    <property type="entry name" value="PolY_like"/>
    <property type="match status" value="1"/>
</dbReference>